<name>A0A1I1XUZ8_9FLAO</name>
<protein>
    <submittedName>
        <fullName evidence="9">Predicted arabinose efflux permease, MFS family</fullName>
    </submittedName>
</protein>
<dbReference type="InterPro" id="IPR011701">
    <property type="entry name" value="MFS"/>
</dbReference>
<dbReference type="Gene3D" id="1.20.1250.20">
    <property type="entry name" value="MFS general substrate transporter like domains"/>
    <property type="match status" value="1"/>
</dbReference>
<organism evidence="9 10">
    <name type="scientific">Flavobacterium phragmitis</name>
    <dbReference type="NCBI Taxonomy" id="739143"/>
    <lineage>
        <taxon>Bacteria</taxon>
        <taxon>Pseudomonadati</taxon>
        <taxon>Bacteroidota</taxon>
        <taxon>Flavobacteriia</taxon>
        <taxon>Flavobacteriales</taxon>
        <taxon>Flavobacteriaceae</taxon>
        <taxon>Flavobacterium</taxon>
    </lineage>
</organism>
<evidence type="ECO:0000256" key="6">
    <source>
        <dbReference type="ARBA" id="ARBA00023136"/>
    </source>
</evidence>
<dbReference type="STRING" id="739143.SAMN05216297_12069"/>
<evidence type="ECO:0000256" key="4">
    <source>
        <dbReference type="ARBA" id="ARBA00022692"/>
    </source>
</evidence>
<keyword evidence="6 7" id="KW-0472">Membrane</keyword>
<feature type="transmembrane region" description="Helical" evidence="7">
    <location>
        <begin position="52"/>
        <end position="71"/>
    </location>
</feature>
<dbReference type="EMBL" id="FOMH01000020">
    <property type="protein sequence ID" value="SFE09723.1"/>
    <property type="molecule type" value="Genomic_DNA"/>
</dbReference>
<dbReference type="SUPFAM" id="SSF103473">
    <property type="entry name" value="MFS general substrate transporter"/>
    <property type="match status" value="1"/>
</dbReference>
<feature type="transmembrane region" description="Helical" evidence="7">
    <location>
        <begin position="141"/>
        <end position="164"/>
    </location>
</feature>
<dbReference type="InterPro" id="IPR050171">
    <property type="entry name" value="MFS_Transporters"/>
</dbReference>
<evidence type="ECO:0000256" key="1">
    <source>
        <dbReference type="ARBA" id="ARBA00004651"/>
    </source>
</evidence>
<evidence type="ECO:0000256" key="2">
    <source>
        <dbReference type="ARBA" id="ARBA00022448"/>
    </source>
</evidence>
<feature type="transmembrane region" description="Helical" evidence="7">
    <location>
        <begin position="375"/>
        <end position="396"/>
    </location>
</feature>
<dbReference type="InterPro" id="IPR036259">
    <property type="entry name" value="MFS_trans_sf"/>
</dbReference>
<dbReference type="AlphaFoldDB" id="A0A1I1XUZ8"/>
<feature type="transmembrane region" description="Helical" evidence="7">
    <location>
        <begin position="283"/>
        <end position="300"/>
    </location>
</feature>
<dbReference type="CDD" id="cd17329">
    <property type="entry name" value="MFS_MdtH_MDR_like"/>
    <property type="match status" value="1"/>
</dbReference>
<evidence type="ECO:0000256" key="7">
    <source>
        <dbReference type="SAM" id="Phobius"/>
    </source>
</evidence>
<dbReference type="InterPro" id="IPR020846">
    <property type="entry name" value="MFS_dom"/>
</dbReference>
<reference evidence="10" key="1">
    <citation type="submission" date="2016-10" db="EMBL/GenBank/DDBJ databases">
        <authorList>
            <person name="Varghese N."/>
            <person name="Submissions S."/>
        </authorList>
    </citation>
    <scope>NUCLEOTIDE SEQUENCE [LARGE SCALE GENOMIC DNA]</scope>
    <source>
        <strain evidence="10">CGMCC 1.10370</strain>
    </source>
</reference>
<dbReference type="GO" id="GO:0005886">
    <property type="term" value="C:plasma membrane"/>
    <property type="evidence" value="ECO:0007669"/>
    <property type="project" value="UniProtKB-SubCell"/>
</dbReference>
<feature type="transmembrane region" description="Helical" evidence="7">
    <location>
        <begin position="170"/>
        <end position="190"/>
    </location>
</feature>
<evidence type="ECO:0000313" key="10">
    <source>
        <dbReference type="Proteomes" id="UP000199672"/>
    </source>
</evidence>
<feature type="transmembrane region" description="Helical" evidence="7">
    <location>
        <begin position="217"/>
        <end position="242"/>
    </location>
</feature>
<feature type="domain" description="Major facilitator superfamily (MFS) profile" evidence="8">
    <location>
        <begin position="16"/>
        <end position="397"/>
    </location>
</feature>
<keyword evidence="4 7" id="KW-0812">Transmembrane</keyword>
<dbReference type="Proteomes" id="UP000199672">
    <property type="component" value="Unassembled WGS sequence"/>
</dbReference>
<evidence type="ECO:0000256" key="3">
    <source>
        <dbReference type="ARBA" id="ARBA00022475"/>
    </source>
</evidence>
<keyword evidence="5 7" id="KW-1133">Transmembrane helix</keyword>
<feature type="transmembrane region" description="Helical" evidence="7">
    <location>
        <begin position="306"/>
        <end position="331"/>
    </location>
</feature>
<gene>
    <name evidence="9" type="ORF">SAMN05216297_12069</name>
</gene>
<evidence type="ECO:0000313" key="9">
    <source>
        <dbReference type="EMBL" id="SFE09723.1"/>
    </source>
</evidence>
<keyword evidence="2" id="KW-0813">Transport</keyword>
<dbReference type="PROSITE" id="PS50850">
    <property type="entry name" value="MFS"/>
    <property type="match status" value="1"/>
</dbReference>
<keyword evidence="10" id="KW-1185">Reference proteome</keyword>
<dbReference type="Pfam" id="PF07690">
    <property type="entry name" value="MFS_1"/>
    <property type="match status" value="1"/>
</dbReference>
<keyword evidence="3" id="KW-1003">Cell membrane</keyword>
<evidence type="ECO:0000259" key="8">
    <source>
        <dbReference type="PROSITE" id="PS50850"/>
    </source>
</evidence>
<comment type="subcellular location">
    <subcellularLocation>
        <location evidence="1">Cell membrane</location>
        <topology evidence="1">Multi-pass membrane protein</topology>
    </subcellularLocation>
</comment>
<dbReference type="RefSeq" id="WP_167365504.1">
    <property type="nucleotide sequence ID" value="NZ_FOMH01000020.1"/>
</dbReference>
<feature type="transmembrane region" description="Helical" evidence="7">
    <location>
        <begin position="343"/>
        <end position="363"/>
    </location>
</feature>
<feature type="transmembrane region" description="Helical" evidence="7">
    <location>
        <begin position="254"/>
        <end position="271"/>
    </location>
</feature>
<dbReference type="PANTHER" id="PTHR23517">
    <property type="entry name" value="RESISTANCE PROTEIN MDTM, PUTATIVE-RELATED-RELATED"/>
    <property type="match status" value="1"/>
</dbReference>
<dbReference type="GO" id="GO:0022857">
    <property type="term" value="F:transmembrane transporter activity"/>
    <property type="evidence" value="ECO:0007669"/>
    <property type="project" value="InterPro"/>
</dbReference>
<sequence>MIIRNYCKKINGFSREVKILACSTFINRAGAMVVPFLSKYMFEELHFSYGQIGWVMVCLGFGSLIGTWISGKLSDRLGYYKVMVFSLLCSGIVFIILEFLSTFYSFCTGVLLLTVISDMYRPAMLLSLSSYSRREERTQALALIRSSINLGYIFSPLLGGLLISLLNYKYLFVVDGSTCIISALLFLFLVKEKKLPYRLRHFNNLKEKITIFQDRPFIFHLVVTMLTGFLFFQIFTTLPLYYKEIFNFSSFQSGLFLGLSGLMVFLFELPIVQYAESKNISKLHLIASGIFLMAVSYLLLLIENCIISLVAMIVLMTVGVMLTFPFANSFAKKRALKKIEGRFMAAFSMSYSIAQMLSTKIGMEITANYGFRANWLVLSCIGISGSFLCCSLNVFVKKEEEEIRCKIIKSIFSIPNK</sequence>
<proteinExistence type="predicted"/>
<accession>A0A1I1XUZ8</accession>
<evidence type="ECO:0000256" key="5">
    <source>
        <dbReference type="ARBA" id="ARBA00022989"/>
    </source>
</evidence>